<keyword evidence="6" id="KW-0804">Transcription</keyword>
<dbReference type="CDD" id="cd07153">
    <property type="entry name" value="Fur_like"/>
    <property type="match status" value="1"/>
</dbReference>
<dbReference type="InterPro" id="IPR002481">
    <property type="entry name" value="FUR"/>
</dbReference>
<evidence type="ECO:0000313" key="9">
    <source>
        <dbReference type="Proteomes" id="UP000824133"/>
    </source>
</evidence>
<keyword evidence="7" id="KW-0479">Metal-binding</keyword>
<reference evidence="8" key="1">
    <citation type="journal article" date="2021" name="PeerJ">
        <title>Extensive microbial diversity within the chicken gut microbiome revealed by metagenomics and culture.</title>
        <authorList>
            <person name="Gilroy R."/>
            <person name="Ravi A."/>
            <person name="Getino M."/>
            <person name="Pursley I."/>
            <person name="Horton D.L."/>
            <person name="Alikhan N.F."/>
            <person name="Baker D."/>
            <person name="Gharbi K."/>
            <person name="Hall N."/>
            <person name="Watson M."/>
            <person name="Adriaenssens E.M."/>
            <person name="Foster-Nyarko E."/>
            <person name="Jarju S."/>
            <person name="Secka A."/>
            <person name="Antonio M."/>
            <person name="Oren A."/>
            <person name="Chaudhuri R.R."/>
            <person name="La Ragione R."/>
            <person name="Hildebrand F."/>
            <person name="Pallen M.J."/>
        </authorList>
    </citation>
    <scope>NUCLEOTIDE SEQUENCE</scope>
    <source>
        <strain evidence="8">ChiHjej10B9-743</strain>
    </source>
</reference>
<reference evidence="8" key="2">
    <citation type="submission" date="2021-04" db="EMBL/GenBank/DDBJ databases">
        <authorList>
            <person name="Gilroy R."/>
        </authorList>
    </citation>
    <scope>NUCLEOTIDE SEQUENCE</scope>
    <source>
        <strain evidence="8">ChiHjej10B9-743</strain>
    </source>
</reference>
<dbReference type="EMBL" id="DXCP01000049">
    <property type="protein sequence ID" value="HIY80129.1"/>
    <property type="molecule type" value="Genomic_DNA"/>
</dbReference>
<comment type="caution">
    <text evidence="8">The sequence shown here is derived from an EMBL/GenBank/DDBJ whole genome shotgun (WGS) entry which is preliminary data.</text>
</comment>
<evidence type="ECO:0000256" key="6">
    <source>
        <dbReference type="ARBA" id="ARBA00023163"/>
    </source>
</evidence>
<keyword evidence="4" id="KW-0805">Transcription regulation</keyword>
<evidence type="ECO:0000256" key="2">
    <source>
        <dbReference type="ARBA" id="ARBA00022491"/>
    </source>
</evidence>
<dbReference type="GO" id="GO:0045892">
    <property type="term" value="P:negative regulation of DNA-templated transcription"/>
    <property type="evidence" value="ECO:0007669"/>
    <property type="project" value="TreeGrafter"/>
</dbReference>
<dbReference type="PANTHER" id="PTHR33202">
    <property type="entry name" value="ZINC UPTAKE REGULATION PROTEIN"/>
    <property type="match status" value="1"/>
</dbReference>
<dbReference type="GO" id="GO:0000976">
    <property type="term" value="F:transcription cis-regulatory region binding"/>
    <property type="evidence" value="ECO:0007669"/>
    <property type="project" value="TreeGrafter"/>
</dbReference>
<dbReference type="AlphaFoldDB" id="A0A9D2CHP2"/>
<sequence>MPARNTVQRQIIIDVLRTLANHPTADEVYEAVHAEHPSVGRATVYRTLARLSDEGVVGRVRINNGADRFDHQTFAHYHVRCVCCGRVDDVMAPVLQGIDEAAAAVSEYRIVGYTLQFDGVCPACQAAEKNDEALTA</sequence>
<proteinExistence type="inferred from homology"/>
<name>A0A9D2CHP2_9ACTN</name>
<evidence type="ECO:0000313" key="8">
    <source>
        <dbReference type="EMBL" id="HIY80129.1"/>
    </source>
</evidence>
<keyword evidence="5" id="KW-0238">DNA-binding</keyword>
<dbReference type="InterPro" id="IPR036390">
    <property type="entry name" value="WH_DNA-bd_sf"/>
</dbReference>
<evidence type="ECO:0000256" key="7">
    <source>
        <dbReference type="PIRSR" id="PIRSR602481-1"/>
    </source>
</evidence>
<feature type="binding site" evidence="7">
    <location>
        <position position="124"/>
    </location>
    <ligand>
        <name>Zn(2+)</name>
        <dbReference type="ChEBI" id="CHEBI:29105"/>
    </ligand>
</feature>
<gene>
    <name evidence="8" type="ORF">IAA42_06820</name>
</gene>
<protein>
    <submittedName>
        <fullName evidence="8">Transcriptional repressor</fullName>
    </submittedName>
</protein>
<dbReference type="PANTHER" id="PTHR33202:SF7">
    <property type="entry name" value="FERRIC UPTAKE REGULATION PROTEIN"/>
    <property type="match status" value="1"/>
</dbReference>
<dbReference type="GO" id="GO:1900376">
    <property type="term" value="P:regulation of secondary metabolite biosynthetic process"/>
    <property type="evidence" value="ECO:0007669"/>
    <property type="project" value="TreeGrafter"/>
</dbReference>
<accession>A0A9D2CHP2</accession>
<evidence type="ECO:0000256" key="1">
    <source>
        <dbReference type="ARBA" id="ARBA00007957"/>
    </source>
</evidence>
<dbReference type="InterPro" id="IPR036388">
    <property type="entry name" value="WH-like_DNA-bd_sf"/>
</dbReference>
<comment type="cofactor">
    <cofactor evidence="7">
        <name>Zn(2+)</name>
        <dbReference type="ChEBI" id="CHEBI:29105"/>
    </cofactor>
    <text evidence="7">Binds 1 zinc ion per subunit.</text>
</comment>
<feature type="binding site" evidence="7">
    <location>
        <position position="121"/>
    </location>
    <ligand>
        <name>Zn(2+)</name>
        <dbReference type="ChEBI" id="CHEBI:29105"/>
    </ligand>
</feature>
<evidence type="ECO:0000256" key="4">
    <source>
        <dbReference type="ARBA" id="ARBA00023015"/>
    </source>
</evidence>
<feature type="binding site" evidence="7">
    <location>
        <position position="84"/>
    </location>
    <ligand>
        <name>Zn(2+)</name>
        <dbReference type="ChEBI" id="CHEBI:29105"/>
    </ligand>
</feature>
<evidence type="ECO:0000256" key="5">
    <source>
        <dbReference type="ARBA" id="ARBA00023125"/>
    </source>
</evidence>
<feature type="binding site" evidence="7">
    <location>
        <position position="81"/>
    </location>
    <ligand>
        <name>Zn(2+)</name>
        <dbReference type="ChEBI" id="CHEBI:29105"/>
    </ligand>
</feature>
<evidence type="ECO:0000256" key="3">
    <source>
        <dbReference type="ARBA" id="ARBA00022833"/>
    </source>
</evidence>
<dbReference type="GO" id="GO:0008270">
    <property type="term" value="F:zinc ion binding"/>
    <property type="evidence" value="ECO:0007669"/>
    <property type="project" value="TreeGrafter"/>
</dbReference>
<dbReference type="Proteomes" id="UP000824133">
    <property type="component" value="Unassembled WGS sequence"/>
</dbReference>
<dbReference type="Gene3D" id="1.10.10.10">
    <property type="entry name" value="Winged helix-like DNA-binding domain superfamily/Winged helix DNA-binding domain"/>
    <property type="match status" value="1"/>
</dbReference>
<keyword evidence="3 7" id="KW-0862">Zinc</keyword>
<dbReference type="Gene3D" id="3.30.1490.190">
    <property type="match status" value="1"/>
</dbReference>
<dbReference type="SUPFAM" id="SSF46785">
    <property type="entry name" value="Winged helix' DNA-binding domain"/>
    <property type="match status" value="1"/>
</dbReference>
<dbReference type="Pfam" id="PF01475">
    <property type="entry name" value="FUR"/>
    <property type="match status" value="1"/>
</dbReference>
<keyword evidence="2" id="KW-0678">Repressor</keyword>
<organism evidence="8 9">
    <name type="scientific">Candidatus Olsenella excrementavium</name>
    <dbReference type="NCBI Taxonomy" id="2838709"/>
    <lineage>
        <taxon>Bacteria</taxon>
        <taxon>Bacillati</taxon>
        <taxon>Actinomycetota</taxon>
        <taxon>Coriobacteriia</taxon>
        <taxon>Coriobacteriales</taxon>
        <taxon>Atopobiaceae</taxon>
        <taxon>Olsenella</taxon>
    </lineage>
</organism>
<dbReference type="GO" id="GO:0003700">
    <property type="term" value="F:DNA-binding transcription factor activity"/>
    <property type="evidence" value="ECO:0007669"/>
    <property type="project" value="InterPro"/>
</dbReference>
<comment type="similarity">
    <text evidence="1">Belongs to the Fur family.</text>
</comment>
<dbReference type="InterPro" id="IPR043135">
    <property type="entry name" value="Fur_C"/>
</dbReference>